<name>A0ABS3U8F6_9ACTN</name>
<dbReference type="RefSeq" id="WP_208498666.1">
    <property type="nucleotide sequence ID" value="NZ_JAGFNP010000012.1"/>
</dbReference>
<dbReference type="EMBL" id="JAGFNP010000012">
    <property type="protein sequence ID" value="MBO3735045.1"/>
    <property type="molecule type" value="Genomic_DNA"/>
</dbReference>
<accession>A0ABS3U8F6</accession>
<gene>
    <name evidence="1" type="ORF">J5V16_19620</name>
</gene>
<proteinExistence type="predicted"/>
<dbReference type="Proteomes" id="UP000681341">
    <property type="component" value="Unassembled WGS sequence"/>
</dbReference>
<keyword evidence="2" id="KW-1185">Reference proteome</keyword>
<reference evidence="1 2" key="1">
    <citation type="submission" date="2021-03" db="EMBL/GenBank/DDBJ databases">
        <title>Glycomyces sp. nov., a novel actinomycete isolated from soil.</title>
        <authorList>
            <person name="Yang X."/>
            <person name="Xu X."/>
        </authorList>
    </citation>
    <scope>NUCLEOTIDE SEQUENCE [LARGE SCALE GENOMIC DNA]</scope>
    <source>
        <strain evidence="1 2">NEAU-S30</strain>
    </source>
</reference>
<comment type="caution">
    <text evidence="1">The sequence shown here is derived from an EMBL/GenBank/DDBJ whole genome shotgun (WGS) entry which is preliminary data.</text>
</comment>
<sequence>MCVVYDGDYIYVKDGKVDDLSAISFLQSENGSGRICRNTKGSGSWVRCNFDWAETGKHWLEGGYKTSGQGVHTAPLWSWTGK</sequence>
<organism evidence="1 2">
    <name type="scientific">Glycomyces niveus</name>
    <dbReference type="NCBI Taxonomy" id="2820287"/>
    <lineage>
        <taxon>Bacteria</taxon>
        <taxon>Bacillati</taxon>
        <taxon>Actinomycetota</taxon>
        <taxon>Actinomycetes</taxon>
        <taxon>Glycomycetales</taxon>
        <taxon>Glycomycetaceae</taxon>
        <taxon>Glycomyces</taxon>
    </lineage>
</organism>
<evidence type="ECO:0000313" key="1">
    <source>
        <dbReference type="EMBL" id="MBO3735045.1"/>
    </source>
</evidence>
<evidence type="ECO:0000313" key="2">
    <source>
        <dbReference type="Proteomes" id="UP000681341"/>
    </source>
</evidence>
<protein>
    <submittedName>
        <fullName evidence="1">Uncharacterized protein</fullName>
    </submittedName>
</protein>